<sequence length="67" mass="7746">MCLEKGDRLFVVRSAIAFWGFGVCDNEALLRNRTSYISKMRSPYLFQRGIIPNLDLKPFYQRAIATS</sequence>
<protein>
    <submittedName>
        <fullName evidence="1">Uncharacterized protein</fullName>
    </submittedName>
</protein>
<dbReference type="RefSeq" id="WP_157749936.1">
    <property type="nucleotide sequence ID" value="NZ_AP018316.1"/>
</dbReference>
<proteinExistence type="predicted"/>
<dbReference type="EMBL" id="AP018316">
    <property type="protein sequence ID" value="BAZ85413.1"/>
    <property type="molecule type" value="Genomic_DNA"/>
</dbReference>
<keyword evidence="2" id="KW-1185">Reference proteome</keyword>
<name>A0A1Z4V1U6_9CYAN</name>
<dbReference type="OrthoDB" id="9810154at2"/>
<evidence type="ECO:0000313" key="1">
    <source>
        <dbReference type="EMBL" id="BAZ85413.1"/>
    </source>
</evidence>
<dbReference type="Proteomes" id="UP000218702">
    <property type="component" value="Chromosome"/>
</dbReference>
<dbReference type="KEGG" id="dcm:NIES806_16160"/>
<organism evidence="1 2">
    <name type="scientific">Dolichospermum compactum NIES-806</name>
    <dbReference type="NCBI Taxonomy" id="1973481"/>
    <lineage>
        <taxon>Bacteria</taxon>
        <taxon>Bacillati</taxon>
        <taxon>Cyanobacteriota</taxon>
        <taxon>Cyanophyceae</taxon>
        <taxon>Nostocales</taxon>
        <taxon>Aphanizomenonaceae</taxon>
        <taxon>Dolichospermum</taxon>
        <taxon>Dolichospermum compactum</taxon>
    </lineage>
</organism>
<dbReference type="AlphaFoldDB" id="A0A1Z4V1U6"/>
<reference evidence="1 2" key="1">
    <citation type="submission" date="2017-06" db="EMBL/GenBank/DDBJ databases">
        <title>Genome sequencing of cyanobaciteial culture collection at National Institute for Environmental Studies (NIES).</title>
        <authorList>
            <person name="Hirose Y."/>
            <person name="Shimura Y."/>
            <person name="Fujisawa T."/>
            <person name="Nakamura Y."/>
            <person name="Kawachi M."/>
        </authorList>
    </citation>
    <scope>NUCLEOTIDE SEQUENCE [LARGE SCALE GENOMIC DNA]</scope>
    <source>
        <strain evidence="1 2">NIES-806</strain>
    </source>
</reference>
<gene>
    <name evidence="1" type="ORF">NIES806_16160</name>
</gene>
<evidence type="ECO:0000313" key="2">
    <source>
        <dbReference type="Proteomes" id="UP000218702"/>
    </source>
</evidence>
<accession>A0A1Z4V1U6</accession>